<keyword evidence="1" id="KW-0732">Signal</keyword>
<name>A0A8X6RP87_TRICX</name>
<dbReference type="EMBL" id="BMAU01021183">
    <property type="protein sequence ID" value="GFX95091.1"/>
    <property type="molecule type" value="Genomic_DNA"/>
</dbReference>
<dbReference type="PANTHER" id="PTHR47331">
    <property type="entry name" value="PHD-TYPE DOMAIN-CONTAINING PROTEIN"/>
    <property type="match status" value="1"/>
</dbReference>
<proteinExistence type="predicted"/>
<sequence>MFWLIKLALLKFACRLLWLCCKLKLNSLGITDLVETKTKLEIQKETLNHFRKTIRVDFSGRYEVALPWVLGNKLLSSNKKLVENRLQSTNRKLIATEVILNQVKKWLEQLPILAGIKIPRCLNLSSNGTKRITLHMFCDASKKVYAACAFLRVEYEENVFVKLMQAKARVAPLRDISILRLELLACSIGARLAASIKNDLSLPDVRIYYLTDSMTALAWIQRSRDRGVYVFNRVKISSRCHVPKARPSTRKMQALLKAKKRWASGQLELEHPSFHDNDPNASGHASSNYEKNAKVNTCTLNSSELNAATERKLSLLSHTSL</sequence>
<reference evidence="2" key="1">
    <citation type="submission" date="2020-08" db="EMBL/GenBank/DDBJ databases">
        <title>Multicomponent nature underlies the extraordinary mechanical properties of spider dragline silk.</title>
        <authorList>
            <person name="Kono N."/>
            <person name="Nakamura H."/>
            <person name="Mori M."/>
            <person name="Yoshida Y."/>
            <person name="Ohtoshi R."/>
            <person name="Malay A.D."/>
            <person name="Moran D.A.P."/>
            <person name="Tomita M."/>
            <person name="Numata K."/>
            <person name="Arakawa K."/>
        </authorList>
    </citation>
    <scope>NUCLEOTIDE SEQUENCE</scope>
</reference>
<organism evidence="2 3">
    <name type="scientific">Trichonephila clavipes</name>
    <name type="common">Golden silk orbweaver</name>
    <name type="synonym">Nephila clavipes</name>
    <dbReference type="NCBI Taxonomy" id="2585209"/>
    <lineage>
        <taxon>Eukaryota</taxon>
        <taxon>Metazoa</taxon>
        <taxon>Ecdysozoa</taxon>
        <taxon>Arthropoda</taxon>
        <taxon>Chelicerata</taxon>
        <taxon>Arachnida</taxon>
        <taxon>Araneae</taxon>
        <taxon>Araneomorphae</taxon>
        <taxon>Entelegynae</taxon>
        <taxon>Araneoidea</taxon>
        <taxon>Nephilidae</taxon>
        <taxon>Trichonephila</taxon>
    </lineage>
</organism>
<dbReference type="InterPro" id="IPR008042">
    <property type="entry name" value="Retrotrans_Pao"/>
</dbReference>
<protein>
    <submittedName>
        <fullName evidence="2">Integrase catalytic domain-containing protein</fullName>
    </submittedName>
</protein>
<feature type="chain" id="PRO_5036461552" evidence="1">
    <location>
        <begin position="16"/>
        <end position="321"/>
    </location>
</feature>
<dbReference type="Proteomes" id="UP000887159">
    <property type="component" value="Unassembled WGS sequence"/>
</dbReference>
<evidence type="ECO:0000313" key="2">
    <source>
        <dbReference type="EMBL" id="GFX95091.1"/>
    </source>
</evidence>
<evidence type="ECO:0000256" key="1">
    <source>
        <dbReference type="SAM" id="SignalP"/>
    </source>
</evidence>
<dbReference type="Pfam" id="PF05380">
    <property type="entry name" value="Peptidase_A17"/>
    <property type="match status" value="1"/>
</dbReference>
<gene>
    <name evidence="2" type="primary">AVEN_191791_1</name>
    <name evidence="2" type="ORF">TNCV_3605501</name>
</gene>
<keyword evidence="3" id="KW-1185">Reference proteome</keyword>
<dbReference type="PANTHER" id="PTHR47331:SF1">
    <property type="entry name" value="GAG-LIKE PROTEIN"/>
    <property type="match status" value="1"/>
</dbReference>
<dbReference type="AlphaFoldDB" id="A0A8X6RP87"/>
<accession>A0A8X6RP87</accession>
<comment type="caution">
    <text evidence="2">The sequence shown here is derived from an EMBL/GenBank/DDBJ whole genome shotgun (WGS) entry which is preliminary data.</text>
</comment>
<feature type="signal peptide" evidence="1">
    <location>
        <begin position="1"/>
        <end position="15"/>
    </location>
</feature>
<evidence type="ECO:0000313" key="3">
    <source>
        <dbReference type="Proteomes" id="UP000887159"/>
    </source>
</evidence>